<evidence type="ECO:0000313" key="1">
    <source>
        <dbReference type="EMBL" id="PYI54967.1"/>
    </source>
</evidence>
<evidence type="ECO:0000313" key="2">
    <source>
        <dbReference type="Proteomes" id="UP000247476"/>
    </source>
</evidence>
<accession>A0A2V5KTD1</accession>
<comment type="caution">
    <text evidence="1">The sequence shown here is derived from an EMBL/GenBank/DDBJ whole genome shotgun (WGS) entry which is preliminary data.</text>
</comment>
<protein>
    <submittedName>
        <fullName evidence="1">Uncharacterized protein</fullName>
    </submittedName>
</protein>
<dbReference type="EMBL" id="QJVJ01000004">
    <property type="protein sequence ID" value="PYI54967.1"/>
    <property type="molecule type" value="Genomic_DNA"/>
</dbReference>
<organism evidence="1 2">
    <name type="scientific">Paenibacillus flagellatus</name>
    <dbReference type="NCBI Taxonomy" id="2211139"/>
    <lineage>
        <taxon>Bacteria</taxon>
        <taxon>Bacillati</taxon>
        <taxon>Bacillota</taxon>
        <taxon>Bacilli</taxon>
        <taxon>Bacillales</taxon>
        <taxon>Paenibacillaceae</taxon>
        <taxon>Paenibacillus</taxon>
    </lineage>
</organism>
<dbReference type="AlphaFoldDB" id="A0A2V5KTD1"/>
<keyword evidence="2" id="KW-1185">Reference proteome</keyword>
<name>A0A2V5KTD1_9BACL</name>
<reference evidence="1 2" key="1">
    <citation type="submission" date="2018-05" db="EMBL/GenBank/DDBJ databases">
        <title>Paenibacillus flagellatus sp. nov., isolated from selenium mineral soil.</title>
        <authorList>
            <person name="Dai X."/>
        </authorList>
    </citation>
    <scope>NUCLEOTIDE SEQUENCE [LARGE SCALE GENOMIC DNA]</scope>
    <source>
        <strain evidence="1 2">DXL2</strain>
    </source>
</reference>
<dbReference type="Proteomes" id="UP000247476">
    <property type="component" value="Unassembled WGS sequence"/>
</dbReference>
<sequence>MGAFLLGGIVGAAAVVYWNRNRTMSFAGLSSQAGDVVGKVVKSAAKPASTTTTTFDKSADASRGLDKVEELIQQDPTVKKQVDEILDKSDSPYMTQ</sequence>
<proteinExistence type="predicted"/>
<gene>
    <name evidence="1" type="ORF">DLM86_10490</name>
</gene>